<accession>A0ABU8C3L4</accession>
<dbReference type="Gene3D" id="1.10.443.10">
    <property type="entry name" value="Intergrase catalytic core"/>
    <property type="match status" value="1"/>
</dbReference>
<gene>
    <name evidence="1" type="ORF">MN202_04680</name>
</gene>
<organism evidence="1 2">
    <name type="scientific">Rheinheimera muenzenbergensis</name>
    <dbReference type="NCBI Taxonomy" id="1193628"/>
    <lineage>
        <taxon>Bacteria</taxon>
        <taxon>Pseudomonadati</taxon>
        <taxon>Pseudomonadota</taxon>
        <taxon>Gammaproteobacteria</taxon>
        <taxon>Chromatiales</taxon>
        <taxon>Chromatiaceae</taxon>
        <taxon>Rheinheimera</taxon>
    </lineage>
</organism>
<reference evidence="1 2" key="1">
    <citation type="journal article" date="2023" name="Ecotoxicol. Environ. Saf.">
        <title>Mercury remediation potential of mercury-resistant strain Rheinheimera metallidurans sp. nov. isolated from a municipal waste dumping site.</title>
        <authorList>
            <person name="Yadav V."/>
            <person name="Manjhi A."/>
            <person name="Vadakedath N."/>
        </authorList>
    </citation>
    <scope>NUCLEOTIDE SEQUENCE [LARGE SCALE GENOMIC DNA]</scope>
    <source>
        <strain evidence="1 2">E-49</strain>
    </source>
</reference>
<sequence>MLLNMGSTARAYNGASDIRSSGFAVYPHEDIPTLITLTEAAKKLGVEREYAVDWLKERKVVIVDYLFKDEPQFLRVEIFACIHSLYQKSAQAEMHRSATPHSRLESDGWDNSVVTDVAVVGLSSAHYDVREQNPAPAGPANIDGTADAKVGRLEQAAPAAREADVSQAEPLVKADSMVQAAPLTKPAPVTQAASMIQGEPEVQPADKAQAATKQQTELFAAPAPVKQPAFSIQGEATATPAPPVKADAKAQVRPIVQPSPATQAATAIQPEAAAIPAPPAKADADVQVTPIVQASPAVNTASVDQPAPFDQNEPVAQASSMALSEPEIQHAGEVAAEGKDISVTQNDPDAQTAAVVTAKTTVDHLASVEQFKLFLKSLPEKGTHPVPGYKYIKVRVNQGSRVIFVVVKGKPDNQRHTLLTHQNNTEFDEQVLAFVIASYRNFLRQYEARPIFGLINWLPNAAKTRITTPKQLLAFELEHKDWTSKDTKRKARNIFKRYFDCKEGDLDLRDAKTCHLEAIFVDKAAKSDTPSDRDELVKRLKAALNFAYDHPNVEKLEFGRSIENLRRNRESYQHLPDLKTYVSHLCKAVEFGFYDLALFMLMQEQLFTRVKRSILLRQNDINFDECLVKILGHEHKNHKNAYYYFPVQLIPLLRAVIDKRSSNHQRRNPFIFPSSTKDTVSKADFYNEFGLVRDSLIASVKQQTENGFSEEALEISKFTFHRIRNLNLDLLYKINVWEGQAENAHNRKVSDKAKAYEDLSPRRQREFKSEKYQYIAEQYPEYDEAVKRITAHYGAN</sequence>
<dbReference type="InterPro" id="IPR013762">
    <property type="entry name" value="Integrase-like_cat_sf"/>
</dbReference>
<comment type="caution">
    <text evidence="1">The sequence shown here is derived from an EMBL/GenBank/DDBJ whole genome shotgun (WGS) entry which is preliminary data.</text>
</comment>
<dbReference type="RefSeq" id="WP_335734933.1">
    <property type="nucleotide sequence ID" value="NZ_JALAAR010000003.1"/>
</dbReference>
<keyword evidence="2" id="KW-1185">Reference proteome</keyword>
<dbReference type="EMBL" id="JALAAR010000003">
    <property type="protein sequence ID" value="MEH8016513.1"/>
    <property type="molecule type" value="Genomic_DNA"/>
</dbReference>
<dbReference type="Proteomes" id="UP001375382">
    <property type="component" value="Unassembled WGS sequence"/>
</dbReference>
<evidence type="ECO:0000313" key="2">
    <source>
        <dbReference type="Proteomes" id="UP001375382"/>
    </source>
</evidence>
<proteinExistence type="predicted"/>
<name>A0ABU8C3L4_9GAMM</name>
<evidence type="ECO:0000313" key="1">
    <source>
        <dbReference type="EMBL" id="MEH8016513.1"/>
    </source>
</evidence>
<protein>
    <submittedName>
        <fullName evidence="1">Uncharacterized protein</fullName>
    </submittedName>
</protein>